<feature type="compositionally biased region" description="Basic residues" evidence="1">
    <location>
        <begin position="1"/>
        <end position="10"/>
    </location>
</feature>
<gene>
    <name evidence="3" type="ORF">SteCoe_36643</name>
</gene>
<feature type="region of interest" description="Disordered" evidence="1">
    <location>
        <begin position="69"/>
        <end position="102"/>
    </location>
</feature>
<dbReference type="Gene3D" id="3.40.50.1000">
    <property type="entry name" value="HAD superfamily/HAD-like"/>
    <property type="match status" value="1"/>
</dbReference>
<dbReference type="InterPro" id="IPR004274">
    <property type="entry name" value="FCP1_dom"/>
</dbReference>
<dbReference type="InterPro" id="IPR036412">
    <property type="entry name" value="HAD-like_sf"/>
</dbReference>
<evidence type="ECO:0000256" key="1">
    <source>
        <dbReference type="SAM" id="MobiDB-lite"/>
    </source>
</evidence>
<evidence type="ECO:0000259" key="2">
    <source>
        <dbReference type="PROSITE" id="PS50969"/>
    </source>
</evidence>
<dbReference type="InterPro" id="IPR011948">
    <property type="entry name" value="Dullard_phosphatase"/>
</dbReference>
<evidence type="ECO:0000313" key="3">
    <source>
        <dbReference type="EMBL" id="OMJ66486.1"/>
    </source>
</evidence>
<dbReference type="EMBL" id="MPUH01001706">
    <property type="protein sequence ID" value="OMJ66486.1"/>
    <property type="molecule type" value="Genomic_DNA"/>
</dbReference>
<dbReference type="FunFam" id="3.40.50.1000:FF:000121">
    <property type="entry name" value="Uncharacterized protein"/>
    <property type="match status" value="1"/>
</dbReference>
<dbReference type="InterPro" id="IPR023214">
    <property type="entry name" value="HAD_sf"/>
</dbReference>
<dbReference type="AlphaFoldDB" id="A0A1R2APR9"/>
<dbReference type="GO" id="GO:0016791">
    <property type="term" value="F:phosphatase activity"/>
    <property type="evidence" value="ECO:0007669"/>
    <property type="project" value="InterPro"/>
</dbReference>
<organism evidence="3 4">
    <name type="scientific">Stentor coeruleus</name>
    <dbReference type="NCBI Taxonomy" id="5963"/>
    <lineage>
        <taxon>Eukaryota</taxon>
        <taxon>Sar</taxon>
        <taxon>Alveolata</taxon>
        <taxon>Ciliophora</taxon>
        <taxon>Postciliodesmatophora</taxon>
        <taxon>Heterotrichea</taxon>
        <taxon>Heterotrichida</taxon>
        <taxon>Stentoridae</taxon>
        <taxon>Stentor</taxon>
    </lineage>
</organism>
<feature type="domain" description="FCP1 homology" evidence="2">
    <location>
        <begin position="205"/>
        <end position="366"/>
    </location>
</feature>
<sequence>MSRSQKRLKQFTKSQKPGFFSRLGIENMPEQLVDKKLLLQPGLNRGHSSNSSISRQPNMKIYNALYPEKTRSSSKTQSKSPLAPQNTQVPNTARPVSYTPKPIAETPSMQCSFITKNSNFTTKYQPAHGHSLTSSNSLANFISNVKQPHQRLHRAKPSTVVTNSEKTYREHLFQTFQAAKIIKTFPEADLLTLQQKKVTIPRRKAHENKKTIVFDLDETLVHCVDGCIDTADIVVNIHFPNGETVDAGVNIRPFARECLQEAAKYFEVIVFTASHKYYADAVLDYLDPQNEFISFRLYRENCIVIEGMHIKDLRILKDRKLRNTVIVDNCAYSFAYQLENGIPIISWYDDPTDRELYNLMDYLKVLATAEDIRVVNREVFHMTTFYEDYIQEYLNKNNARQ</sequence>
<dbReference type="Proteomes" id="UP000187209">
    <property type="component" value="Unassembled WGS sequence"/>
</dbReference>
<dbReference type="OrthoDB" id="5918458at2759"/>
<dbReference type="CDD" id="cd07521">
    <property type="entry name" value="HAD_FCP1-like"/>
    <property type="match status" value="1"/>
</dbReference>
<dbReference type="NCBIfam" id="TIGR02251">
    <property type="entry name" value="HIF-SF_euk"/>
    <property type="match status" value="1"/>
</dbReference>
<accession>A0A1R2APR9</accession>
<reference evidence="3 4" key="1">
    <citation type="submission" date="2016-11" db="EMBL/GenBank/DDBJ databases">
        <title>The macronuclear genome of Stentor coeruleus: a giant cell with tiny introns.</title>
        <authorList>
            <person name="Slabodnick M."/>
            <person name="Ruby J.G."/>
            <person name="Reiff S.B."/>
            <person name="Swart E.C."/>
            <person name="Gosai S."/>
            <person name="Prabakaran S."/>
            <person name="Witkowska E."/>
            <person name="Larue G.E."/>
            <person name="Fisher S."/>
            <person name="Freeman R.M."/>
            <person name="Gunawardena J."/>
            <person name="Chu W."/>
            <person name="Stover N.A."/>
            <person name="Gregory B.D."/>
            <person name="Nowacki M."/>
            <person name="Derisi J."/>
            <person name="Roy S.W."/>
            <person name="Marshall W.F."/>
            <person name="Sood P."/>
        </authorList>
    </citation>
    <scope>NUCLEOTIDE SEQUENCE [LARGE SCALE GENOMIC DNA]</scope>
    <source>
        <strain evidence="3">WM001</strain>
    </source>
</reference>
<feature type="region of interest" description="Disordered" evidence="1">
    <location>
        <begin position="1"/>
        <end position="23"/>
    </location>
</feature>
<dbReference type="Pfam" id="PF03031">
    <property type="entry name" value="NIF"/>
    <property type="match status" value="1"/>
</dbReference>
<dbReference type="SMART" id="SM00577">
    <property type="entry name" value="CPDc"/>
    <property type="match status" value="1"/>
</dbReference>
<comment type="caution">
    <text evidence="3">The sequence shown here is derived from an EMBL/GenBank/DDBJ whole genome shotgun (WGS) entry which is preliminary data.</text>
</comment>
<dbReference type="SUPFAM" id="SSF56784">
    <property type="entry name" value="HAD-like"/>
    <property type="match status" value="1"/>
</dbReference>
<keyword evidence="4" id="KW-1185">Reference proteome</keyword>
<dbReference type="PANTHER" id="PTHR12210">
    <property type="entry name" value="DULLARD PROTEIN PHOSPHATASE"/>
    <property type="match status" value="1"/>
</dbReference>
<dbReference type="InterPro" id="IPR050365">
    <property type="entry name" value="TIM50"/>
</dbReference>
<evidence type="ECO:0000313" key="4">
    <source>
        <dbReference type="Proteomes" id="UP000187209"/>
    </source>
</evidence>
<dbReference type="PROSITE" id="PS50969">
    <property type="entry name" value="FCP1"/>
    <property type="match status" value="1"/>
</dbReference>
<name>A0A1R2APR9_9CILI</name>
<proteinExistence type="predicted"/>
<protein>
    <recommendedName>
        <fullName evidence="2">FCP1 homology domain-containing protein</fullName>
    </recommendedName>
</protein>